<evidence type="ECO:0000313" key="2">
    <source>
        <dbReference type="Proteomes" id="UP000050700"/>
    </source>
</evidence>
<dbReference type="RefSeq" id="WP_005663362.1">
    <property type="nucleotide sequence ID" value="NZ_CP089168.1"/>
</dbReference>
<dbReference type="AlphaFoldDB" id="A0A0D0HU52"/>
<accession>A0A0D0HU52</accession>
<reference evidence="1 2" key="1">
    <citation type="submission" date="2014-05" db="EMBL/GenBank/DDBJ databases">
        <title>Methylome analysis of the phasevarions of Haemophilus influenzae.</title>
        <authorList>
            <person name="Atack J.M."/>
            <person name="Fox K.L."/>
            <person name="Power P.M."/>
            <person name="Clark T."/>
            <person name="Jurcisek J."/>
            <person name="Korlach J."/>
            <person name="Bakaletz L.O."/>
            <person name="Jennings M.P."/>
        </authorList>
    </citation>
    <scope>NUCLEOTIDE SEQUENCE [LARGE SCALE GENOMIC DNA]</scope>
    <source>
        <strain evidence="1 2">1209</strain>
    </source>
</reference>
<dbReference type="Proteomes" id="UP000050700">
    <property type="component" value="Unassembled WGS sequence"/>
</dbReference>
<name>A0A0D0HU52_HAEIF</name>
<organism evidence="1 2">
    <name type="scientific">Haemophilus influenzae</name>
    <dbReference type="NCBI Taxonomy" id="727"/>
    <lineage>
        <taxon>Bacteria</taxon>
        <taxon>Pseudomonadati</taxon>
        <taxon>Pseudomonadota</taxon>
        <taxon>Gammaproteobacteria</taxon>
        <taxon>Pasteurellales</taxon>
        <taxon>Pasteurellaceae</taxon>
        <taxon>Haemophilus</taxon>
    </lineage>
</organism>
<evidence type="ECO:0000313" key="1">
    <source>
        <dbReference type="EMBL" id="KIS35292.1"/>
    </source>
</evidence>
<comment type="caution">
    <text evidence="1">The sequence shown here is derived from an EMBL/GenBank/DDBJ whole genome shotgun (WGS) entry which is preliminary data.</text>
</comment>
<sequence>MTSKKYVYSKEKNTPRSRVNVWQLNKTVQEQARNIQLLQRAISHQANVNAQQVLLNESLSDRIALLEEAQWAREQSIFQRFARWFRK</sequence>
<protein>
    <submittedName>
        <fullName evidence="1">Uncharacterized protein</fullName>
    </submittedName>
</protein>
<dbReference type="PATRIC" id="fig|727.564.peg.1116"/>
<gene>
    <name evidence="1" type="ORF">NTHI1209_00896</name>
</gene>
<proteinExistence type="predicted"/>
<dbReference type="EMBL" id="JMQP01000002">
    <property type="protein sequence ID" value="KIS35292.1"/>
    <property type="molecule type" value="Genomic_DNA"/>
</dbReference>